<dbReference type="Pfam" id="PF13559">
    <property type="entry name" value="DUF4129"/>
    <property type="match status" value="1"/>
</dbReference>
<feature type="domain" description="Transglutaminase-like" evidence="3">
    <location>
        <begin position="481"/>
        <end position="551"/>
    </location>
</feature>
<dbReference type="InterPro" id="IPR025403">
    <property type="entry name" value="TgpA-like_C"/>
</dbReference>
<protein>
    <submittedName>
        <fullName evidence="4">DUF3488 and transglutaminase-like domain-containing protein</fullName>
    </submittedName>
</protein>
<evidence type="ECO:0000256" key="1">
    <source>
        <dbReference type="SAM" id="MobiDB-lite"/>
    </source>
</evidence>
<evidence type="ECO:0000256" key="2">
    <source>
        <dbReference type="SAM" id="Phobius"/>
    </source>
</evidence>
<evidence type="ECO:0000313" key="5">
    <source>
        <dbReference type="Proteomes" id="UP001522868"/>
    </source>
</evidence>
<organism evidence="4 5">
    <name type="scientific">Streptomyces lichenis</name>
    <dbReference type="NCBI Taxonomy" id="2306967"/>
    <lineage>
        <taxon>Bacteria</taxon>
        <taxon>Bacillati</taxon>
        <taxon>Actinomycetota</taxon>
        <taxon>Actinomycetes</taxon>
        <taxon>Kitasatosporales</taxon>
        <taxon>Streptomycetaceae</taxon>
        <taxon>Streptomyces</taxon>
    </lineage>
</organism>
<dbReference type="EMBL" id="JALPTH010000027">
    <property type="protein sequence ID" value="MCK8680429.1"/>
    <property type="molecule type" value="Genomic_DNA"/>
</dbReference>
<dbReference type="Gene3D" id="3.10.620.30">
    <property type="match status" value="1"/>
</dbReference>
<feature type="transmembrane region" description="Helical" evidence="2">
    <location>
        <begin position="57"/>
        <end position="76"/>
    </location>
</feature>
<evidence type="ECO:0000259" key="3">
    <source>
        <dbReference type="SMART" id="SM00460"/>
    </source>
</evidence>
<sequence>MRGRVRLVLAAYAATLLASGALLPLISSESWLLEAAALLAVVSATGVLVRLLSAARVLTVAAQGVVVLLLLTVVFARDRAVAGFLPGPDVVARWSALLTEGAEDVGRYAIPAPPTEGIRLMLVGGVLLVGLVVDALAVTLRTAAPAGLPLLALYSVAAGLSGGEAVWMWFLLAAGGYLLLLLAEGRDRLAGWGRVLGGAESARPAGGSGPFSGRTGPPVRFGRRIGVLALGAALAVPAALPSLDGGLLGGVGGQGGSGGGGTISAVNPLVSLQDNLVQPEDREVIRYATNAKDTSGMYLRMVAMDEFDGTTWRTSRRGIEDVPEVLPRPDGLSGAVATREVTTNLVVSDYFEPNWLPMPFPASRVDIDGRWRFEPAGRLIVGDKGQTAQGEKYMVRSLVTEPTREQLAAAAPAPEELRREYTAVPDSLPADVKDTALEVTRGAANDYERAVRLQNWFTSEGGFRYDVKVSSGTGVEAISRFLKQREGFCVHFSFAMAAMSRTLGIPARVAVGFTPGTSQSGGLMSVGIRDAHAWPELYFEGVGWTRFEPTPSRGSVPEYTRAVSPADEAPVPVRPEESEAAVPSRAPEREESCPPGVTGIAGCGPEKEQDAAPAADSGFPWWPVLPIAAGVALLVILALLPLLWRIRIRARRLGGSAGRTEQDAAARTLAVWQEVEDAAWDHGIPPDGALTPRRAAERIVRQGRLEDEPAAAAHRLAGAVEQVLYAPHPRPAGSLADDAARVRTGLAASADRGTRIRALLLPRSSARVLWALSDRRRALAARWSRTRRRLTARLATATRPLALPGRRRG</sequence>
<evidence type="ECO:0000313" key="4">
    <source>
        <dbReference type="EMBL" id="MCK8680429.1"/>
    </source>
</evidence>
<dbReference type="Pfam" id="PF01841">
    <property type="entry name" value="Transglut_core"/>
    <property type="match status" value="1"/>
</dbReference>
<dbReference type="InterPro" id="IPR038765">
    <property type="entry name" value="Papain-like_cys_pep_sf"/>
</dbReference>
<proteinExistence type="predicted"/>
<dbReference type="PANTHER" id="PTHR42736:SF1">
    <property type="entry name" value="PROTEIN-GLUTAMINE GAMMA-GLUTAMYLTRANSFERASE"/>
    <property type="match status" value="1"/>
</dbReference>
<accession>A0ABT0IGI0</accession>
<keyword evidence="2" id="KW-0812">Transmembrane</keyword>
<keyword evidence="2" id="KW-0472">Membrane</keyword>
<dbReference type="SMART" id="SM00460">
    <property type="entry name" value="TGc"/>
    <property type="match status" value="1"/>
</dbReference>
<dbReference type="SUPFAM" id="SSF54001">
    <property type="entry name" value="Cysteine proteinases"/>
    <property type="match status" value="1"/>
</dbReference>
<keyword evidence="5" id="KW-1185">Reference proteome</keyword>
<dbReference type="Proteomes" id="UP001522868">
    <property type="component" value="Unassembled WGS sequence"/>
</dbReference>
<dbReference type="InterPro" id="IPR002931">
    <property type="entry name" value="Transglutaminase-like"/>
</dbReference>
<dbReference type="InterPro" id="IPR052901">
    <property type="entry name" value="Bact_TGase-like"/>
</dbReference>
<dbReference type="InterPro" id="IPR021878">
    <property type="entry name" value="TgpA_N"/>
</dbReference>
<feature type="transmembrane region" description="Helical" evidence="2">
    <location>
        <begin position="621"/>
        <end position="644"/>
    </location>
</feature>
<feature type="region of interest" description="Disordered" evidence="1">
    <location>
        <begin position="555"/>
        <end position="596"/>
    </location>
</feature>
<keyword evidence="2" id="KW-1133">Transmembrane helix</keyword>
<gene>
    <name evidence="4" type="ORF">M1O15_24130</name>
</gene>
<feature type="transmembrane region" description="Helical" evidence="2">
    <location>
        <begin position="143"/>
        <end position="160"/>
    </location>
</feature>
<reference evidence="4 5" key="1">
    <citation type="submission" date="2022-04" db="EMBL/GenBank/DDBJ databases">
        <title>Streptomyces sp. nov. LCR6-01 isolated from Lichen of Dirinaria sp.</title>
        <authorList>
            <person name="Kanchanasin P."/>
            <person name="Tanasupawat S."/>
            <person name="Phongsopitanun W."/>
        </authorList>
    </citation>
    <scope>NUCLEOTIDE SEQUENCE [LARGE SCALE GENOMIC DNA]</scope>
    <source>
        <strain evidence="4 5">LCR6-01</strain>
    </source>
</reference>
<feature type="transmembrane region" description="Helical" evidence="2">
    <location>
        <begin position="117"/>
        <end position="136"/>
    </location>
</feature>
<name>A0ABT0IGI0_9ACTN</name>
<dbReference type="RefSeq" id="WP_248636248.1">
    <property type="nucleotide sequence ID" value="NZ_JALPTH010000027.1"/>
</dbReference>
<dbReference type="Pfam" id="PF11992">
    <property type="entry name" value="TgpA_N"/>
    <property type="match status" value="1"/>
</dbReference>
<dbReference type="PANTHER" id="PTHR42736">
    <property type="entry name" value="PROTEIN-GLUTAMINE GAMMA-GLUTAMYLTRANSFERASE"/>
    <property type="match status" value="1"/>
</dbReference>
<feature type="transmembrane region" description="Helical" evidence="2">
    <location>
        <begin position="31"/>
        <end position="52"/>
    </location>
</feature>
<comment type="caution">
    <text evidence="4">The sequence shown here is derived from an EMBL/GenBank/DDBJ whole genome shotgun (WGS) entry which is preliminary data.</text>
</comment>